<dbReference type="InterPro" id="IPR004360">
    <property type="entry name" value="Glyas_Fos-R_dOase_dom"/>
</dbReference>
<feature type="domain" description="VOC" evidence="1">
    <location>
        <begin position="9"/>
        <end position="131"/>
    </location>
</feature>
<comment type="caution">
    <text evidence="2">The sequence shown here is derived from an EMBL/GenBank/DDBJ whole genome shotgun (WGS) entry which is preliminary data.</text>
</comment>
<organism evidence="2 3">
    <name type="scientific">Candidatus Kapaibacterium thiocyanatum</name>
    <dbReference type="NCBI Taxonomy" id="1895771"/>
    <lineage>
        <taxon>Bacteria</taxon>
        <taxon>Pseudomonadati</taxon>
        <taxon>Candidatus Kapaibacteriota</taxon>
        <taxon>Candidatus Kapaibacteriia</taxon>
        <taxon>Candidatus Kapaibacteriales</taxon>
        <taxon>Candidatus Kapaibacteriaceae</taxon>
        <taxon>Candidatus Kapaibacterium</taxon>
    </lineage>
</organism>
<dbReference type="InterPro" id="IPR037523">
    <property type="entry name" value="VOC_core"/>
</dbReference>
<accession>A0A1M3KXI2</accession>
<dbReference type="PROSITE" id="PS51819">
    <property type="entry name" value="VOC"/>
    <property type="match status" value="1"/>
</dbReference>
<dbReference type="SUPFAM" id="SSF54593">
    <property type="entry name" value="Glyoxalase/Bleomycin resistance protein/Dihydroxybiphenyl dioxygenase"/>
    <property type="match status" value="1"/>
</dbReference>
<reference evidence="2 3" key="1">
    <citation type="submission" date="2016-09" db="EMBL/GenBank/DDBJ databases">
        <title>Genome-resolved meta-omics ties microbial dynamics to process performance in biotechnology for thiocyanate degradation.</title>
        <authorList>
            <person name="Kantor R.S."/>
            <person name="Huddy R.J."/>
            <person name="Iyer R."/>
            <person name="Thomas B.C."/>
            <person name="Brown C.T."/>
            <person name="Anantharaman K."/>
            <person name="Tringe S."/>
            <person name="Hettich R.L."/>
            <person name="Harrison S.T."/>
            <person name="Banfield J.F."/>
        </authorList>
    </citation>
    <scope>NUCLEOTIDE SEQUENCE [LARGE SCALE GENOMIC DNA]</scope>
    <source>
        <strain evidence="2">59-99</strain>
    </source>
</reference>
<sequence length="132" mass="14800">MNERIRIQGLAMVSVYAVDFKASFDFYHDILGLTDWQSMGNNAAYFRFGAASDGQPYGMYLIGGRTEPPSADVHPARTTFSFDVPSVNAMFDHLRSHGVRMAMDEPMDMGQGYFWLVAFDPSGLPIEFLGRE</sequence>
<dbReference type="AlphaFoldDB" id="A0A1M3KXI2"/>
<dbReference type="Pfam" id="PF00903">
    <property type="entry name" value="Glyoxalase"/>
    <property type="match status" value="1"/>
</dbReference>
<dbReference type="EMBL" id="MKVH01000024">
    <property type="protein sequence ID" value="OJX57156.1"/>
    <property type="molecule type" value="Genomic_DNA"/>
</dbReference>
<evidence type="ECO:0000313" key="2">
    <source>
        <dbReference type="EMBL" id="OJX57156.1"/>
    </source>
</evidence>
<dbReference type="STRING" id="1895771.BGO89_11685"/>
<protein>
    <recommendedName>
        <fullName evidence="1">VOC domain-containing protein</fullName>
    </recommendedName>
</protein>
<proteinExistence type="predicted"/>
<dbReference type="Proteomes" id="UP000184233">
    <property type="component" value="Unassembled WGS sequence"/>
</dbReference>
<evidence type="ECO:0000313" key="3">
    <source>
        <dbReference type="Proteomes" id="UP000184233"/>
    </source>
</evidence>
<dbReference type="Gene3D" id="3.10.180.10">
    <property type="entry name" value="2,3-Dihydroxybiphenyl 1,2-Dioxygenase, domain 1"/>
    <property type="match status" value="1"/>
</dbReference>
<gene>
    <name evidence="2" type="ORF">BGO89_11685</name>
</gene>
<name>A0A1M3KXI2_9BACT</name>
<evidence type="ECO:0000259" key="1">
    <source>
        <dbReference type="PROSITE" id="PS51819"/>
    </source>
</evidence>
<dbReference type="InterPro" id="IPR029068">
    <property type="entry name" value="Glyas_Bleomycin-R_OHBP_Dase"/>
</dbReference>